<dbReference type="FunFam" id="4.10.400.10:FF:000004">
    <property type="entry name" value="Low-density lipoprotein receptor-related protein 1"/>
    <property type="match status" value="1"/>
</dbReference>
<evidence type="ECO:0000256" key="20">
    <source>
        <dbReference type="ARBA" id="ARBA00037878"/>
    </source>
</evidence>
<dbReference type="PANTHER" id="PTHR22722:SF5">
    <property type="entry name" value="LOW-DENSITY LIPOPROTEIN RECEPTOR-RELATED PROTEIN 1B"/>
    <property type="match status" value="1"/>
</dbReference>
<feature type="repeat" description="LDL-receptor class B" evidence="23">
    <location>
        <begin position="4100"/>
        <end position="4143"/>
    </location>
</feature>
<feature type="transmembrane region" description="Helical" evidence="25">
    <location>
        <begin position="4547"/>
        <end position="4569"/>
    </location>
</feature>
<evidence type="ECO:0000256" key="1">
    <source>
        <dbReference type="ARBA" id="ARBA00004251"/>
    </source>
</evidence>
<evidence type="ECO:0000313" key="28">
    <source>
        <dbReference type="Proteomes" id="UP001318040"/>
    </source>
</evidence>
<dbReference type="FunFam" id="2.10.25.10:FF:000072">
    <property type="entry name" value="Low-density lipoprotein receptor-related protein 1B"/>
    <property type="match status" value="1"/>
</dbReference>
<evidence type="ECO:0000313" key="29">
    <source>
        <dbReference type="RefSeq" id="XP_032823058.1"/>
    </source>
</evidence>
<feature type="signal peptide" evidence="26">
    <location>
        <begin position="1"/>
        <end position="18"/>
    </location>
</feature>
<dbReference type="InterPro" id="IPR049883">
    <property type="entry name" value="NOTCH1_EGF-like"/>
</dbReference>
<feature type="disulfide bond" evidence="22">
    <location>
        <begin position="3702"/>
        <end position="3714"/>
    </location>
</feature>
<feature type="domain" description="EGF-like" evidence="27">
    <location>
        <begin position="3058"/>
        <end position="3093"/>
    </location>
</feature>
<feature type="disulfide bond" evidence="22">
    <location>
        <begin position="2778"/>
        <end position="2796"/>
    </location>
</feature>
<feature type="disulfide bond" evidence="22">
    <location>
        <begin position="3664"/>
        <end position="3676"/>
    </location>
</feature>
<dbReference type="SUPFAM" id="SSF57424">
    <property type="entry name" value="LDL receptor-like module"/>
    <property type="match status" value="32"/>
</dbReference>
<feature type="disulfide bond" evidence="22">
    <location>
        <begin position="3000"/>
        <end position="3015"/>
    </location>
</feature>
<dbReference type="InterPro" id="IPR026823">
    <property type="entry name" value="cEGF"/>
</dbReference>
<feature type="disulfide bond" evidence="22">
    <location>
        <begin position="903"/>
        <end position="921"/>
    </location>
</feature>
<dbReference type="FunFam" id="2.120.10.30:FF:000009">
    <property type="entry name" value="Putative low-density lipoprotein receptor-related protein 1B"/>
    <property type="match status" value="1"/>
</dbReference>
<evidence type="ECO:0000256" key="21">
    <source>
        <dbReference type="PROSITE-ProRule" id="PRU00076"/>
    </source>
</evidence>
<feature type="disulfide bond" evidence="22">
    <location>
        <begin position="2606"/>
        <end position="2624"/>
    </location>
</feature>
<feature type="domain" description="EGF-like" evidence="27">
    <location>
        <begin position="4391"/>
        <end position="4426"/>
    </location>
</feature>
<feature type="disulfide bond" evidence="22">
    <location>
        <begin position="2790"/>
        <end position="2805"/>
    </location>
</feature>
<name>A0AAJ7X7M7_PETMA</name>
<dbReference type="PROSITE" id="PS01209">
    <property type="entry name" value="LDLRA_1"/>
    <property type="match status" value="16"/>
</dbReference>
<dbReference type="PROSITE" id="PS50026">
    <property type="entry name" value="EGF_3"/>
    <property type="match status" value="8"/>
</dbReference>
<feature type="disulfide bond" evidence="22">
    <location>
        <begin position="2647"/>
        <end position="2665"/>
    </location>
</feature>
<dbReference type="FunFam" id="4.10.400.10:FF:000018">
    <property type="entry name" value="Low-density lipoprotein receptor-related protein 1"/>
    <property type="match status" value="1"/>
</dbReference>
<feature type="domain" description="EGF-like" evidence="27">
    <location>
        <begin position="4356"/>
        <end position="4388"/>
    </location>
</feature>
<keyword evidence="16 21" id="KW-1015">Disulfide bond</keyword>
<dbReference type="PROSITE" id="PS51120">
    <property type="entry name" value="LDLRB"/>
    <property type="match status" value="20"/>
</dbReference>
<keyword evidence="10" id="KW-0479">Metal-binding</keyword>
<feature type="repeat" description="LDL-receptor class B" evidence="23">
    <location>
        <begin position="2093"/>
        <end position="2136"/>
    </location>
</feature>
<feature type="disulfide bond" evidence="22">
    <location>
        <begin position="3625"/>
        <end position="3637"/>
    </location>
</feature>
<feature type="repeat" description="LDL-receptor class B" evidence="23">
    <location>
        <begin position="4144"/>
        <end position="4188"/>
    </location>
</feature>
<dbReference type="FunFam" id="4.10.400.10:FF:000002">
    <property type="entry name" value="Low-density lipoprotein receptor-related protein 1"/>
    <property type="match status" value="4"/>
</dbReference>
<dbReference type="FunFam" id="2.120.10.30:FF:000241">
    <property type="entry name" value="Low-density lipoprotein receptor-related protein 6"/>
    <property type="match status" value="4"/>
</dbReference>
<comment type="subcellular location">
    <subcellularLocation>
        <location evidence="1">Cell membrane</location>
        <topology evidence="1">Single-pass type I membrane protein</topology>
    </subcellularLocation>
    <subcellularLocation>
        <location evidence="20">Membrane</location>
        <location evidence="20">Coated pit</location>
    </subcellularLocation>
    <subcellularLocation>
        <location evidence="2">Secreted</location>
    </subcellularLocation>
</comment>
<feature type="disulfide bond" evidence="21">
    <location>
        <begin position="4287"/>
        <end position="4297"/>
    </location>
</feature>
<dbReference type="GO" id="GO:0016324">
    <property type="term" value="C:apical plasma membrane"/>
    <property type="evidence" value="ECO:0007669"/>
    <property type="project" value="TreeGrafter"/>
</dbReference>
<organism evidence="28 29">
    <name type="scientific">Petromyzon marinus</name>
    <name type="common">Sea lamprey</name>
    <dbReference type="NCBI Taxonomy" id="7757"/>
    <lineage>
        <taxon>Eukaryota</taxon>
        <taxon>Metazoa</taxon>
        <taxon>Chordata</taxon>
        <taxon>Craniata</taxon>
        <taxon>Vertebrata</taxon>
        <taxon>Cyclostomata</taxon>
        <taxon>Hyperoartia</taxon>
        <taxon>Petromyzontiformes</taxon>
        <taxon>Petromyzontidae</taxon>
        <taxon>Petromyzon</taxon>
    </lineage>
</organism>
<dbReference type="FunFam" id="4.10.400.10:FF:000030">
    <property type="entry name" value="Sortilin related receptor 1"/>
    <property type="match status" value="2"/>
</dbReference>
<feature type="disulfide bond" evidence="22">
    <location>
        <begin position="2934"/>
        <end position="2946"/>
    </location>
</feature>
<keyword evidence="11 26" id="KW-0732">Signal</keyword>
<dbReference type="FunFam" id="2.10.25.10:FF:000505">
    <property type="entry name" value="Low-density lipoprotein receptor-related protein 1"/>
    <property type="match status" value="1"/>
</dbReference>
<dbReference type="Pfam" id="PF12662">
    <property type="entry name" value="cEGF"/>
    <property type="match status" value="1"/>
</dbReference>
<dbReference type="GO" id="GO:0005905">
    <property type="term" value="C:clathrin-coated pit"/>
    <property type="evidence" value="ECO:0007669"/>
    <property type="project" value="UniProtKB-KW"/>
</dbReference>
<feature type="disulfide bond" evidence="22">
    <location>
        <begin position="3430"/>
        <end position="3448"/>
    </location>
</feature>
<feature type="repeat" description="LDL-receptor class B" evidence="23">
    <location>
        <begin position="4057"/>
        <end position="4099"/>
    </location>
</feature>
<feature type="disulfide bond" evidence="22">
    <location>
        <begin position="2659"/>
        <end position="2674"/>
    </location>
</feature>
<evidence type="ECO:0000256" key="22">
    <source>
        <dbReference type="PROSITE-ProRule" id="PRU00124"/>
    </source>
</evidence>
<evidence type="ECO:0000256" key="14">
    <source>
        <dbReference type="ARBA" id="ARBA00022989"/>
    </source>
</evidence>
<feature type="disulfide bond" evidence="22">
    <location>
        <begin position="60"/>
        <end position="75"/>
    </location>
</feature>
<dbReference type="GO" id="GO:0005576">
    <property type="term" value="C:extracellular region"/>
    <property type="evidence" value="ECO:0007669"/>
    <property type="project" value="UniProtKB-SubCell"/>
</dbReference>
<evidence type="ECO:0000256" key="19">
    <source>
        <dbReference type="ARBA" id="ARBA00023180"/>
    </source>
</evidence>
<evidence type="ECO:0000256" key="6">
    <source>
        <dbReference type="ARBA" id="ARBA00022536"/>
    </source>
</evidence>
<dbReference type="GO" id="GO:0005509">
    <property type="term" value="F:calcium ion binding"/>
    <property type="evidence" value="ECO:0007669"/>
    <property type="project" value="InterPro"/>
</dbReference>
<keyword evidence="4" id="KW-1003">Cell membrane</keyword>
<dbReference type="SUPFAM" id="SSF63825">
    <property type="entry name" value="YWTD domain"/>
    <property type="match status" value="8"/>
</dbReference>
<evidence type="ECO:0000256" key="7">
    <source>
        <dbReference type="ARBA" id="ARBA00022553"/>
    </source>
</evidence>
<feature type="disulfide bond" evidence="22">
    <location>
        <begin position="3470"/>
        <end position="3488"/>
    </location>
</feature>
<feature type="repeat" description="LDL-receptor class B" evidence="23">
    <location>
        <begin position="1789"/>
        <end position="1828"/>
    </location>
</feature>
<dbReference type="KEGG" id="pmrn:116949636"/>
<dbReference type="InterPro" id="IPR000152">
    <property type="entry name" value="EGF-type_Asp/Asn_hydroxyl_site"/>
</dbReference>
<feature type="disulfide bond" evidence="21">
    <location>
        <begin position="4345"/>
        <end position="4354"/>
    </location>
</feature>
<evidence type="ECO:0000256" key="25">
    <source>
        <dbReference type="SAM" id="Phobius"/>
    </source>
</evidence>
<dbReference type="CDD" id="cd00054">
    <property type="entry name" value="EGF_CA"/>
    <property type="match status" value="2"/>
</dbReference>
<accession>A0AAJ7X7M7</accession>
<feature type="disulfide bond" evidence="22">
    <location>
        <begin position="1038"/>
        <end position="1053"/>
    </location>
</feature>
<dbReference type="PRINTS" id="PR00261">
    <property type="entry name" value="LDLRECEPTOR"/>
</dbReference>
<keyword evidence="17" id="KW-0675">Receptor</keyword>
<keyword evidence="6 21" id="KW-0245">EGF-like domain</keyword>
<evidence type="ECO:0000259" key="27">
    <source>
        <dbReference type="PROSITE" id="PS50026"/>
    </source>
</evidence>
<dbReference type="SMART" id="SM00192">
    <property type="entry name" value="LDLa"/>
    <property type="match status" value="32"/>
</dbReference>
<feature type="disulfide bond" evidence="22">
    <location>
        <begin position="1081"/>
        <end position="1099"/>
    </location>
</feature>
<feature type="chain" id="PRO_5042607634" evidence="26">
    <location>
        <begin position="19"/>
        <end position="4674"/>
    </location>
</feature>
<feature type="domain" description="EGF-like" evidence="27">
    <location>
        <begin position="4283"/>
        <end position="4316"/>
    </location>
</feature>
<keyword evidence="15 25" id="KW-0472">Membrane</keyword>
<dbReference type="InterPro" id="IPR002172">
    <property type="entry name" value="LDrepeatLR_classA_rpt"/>
</dbReference>
<dbReference type="SMART" id="SM00179">
    <property type="entry name" value="EGF_CA"/>
    <property type="match status" value="7"/>
</dbReference>
<dbReference type="FunFam" id="4.10.400.10:FF:000007">
    <property type="entry name" value="Low density lipoprotein receptor-related protein 1"/>
    <property type="match status" value="1"/>
</dbReference>
<dbReference type="FunFam" id="4.10.400.10:FF:000009">
    <property type="entry name" value="Low-density lipoprotein receptor-related protein 1"/>
    <property type="match status" value="1"/>
</dbReference>
<feature type="disulfide bond" evidence="21">
    <location>
        <begin position="4483"/>
        <end position="4492"/>
    </location>
</feature>
<feature type="domain" description="EGF-like" evidence="27">
    <location>
        <begin position="4456"/>
        <end position="4493"/>
    </location>
</feature>
<dbReference type="Proteomes" id="UP001318040">
    <property type="component" value="Chromosome 2"/>
</dbReference>
<dbReference type="InterPro" id="IPR011042">
    <property type="entry name" value="6-blade_b-propeller_TolB-like"/>
</dbReference>
<feature type="disulfide bond" evidence="21">
    <location>
        <begin position="4499"/>
        <end position="4509"/>
    </location>
</feature>
<dbReference type="InterPro" id="IPR036055">
    <property type="entry name" value="LDL_receptor-like_sf"/>
</dbReference>
<keyword evidence="12" id="KW-0677">Repeat</keyword>
<feature type="disulfide bond" evidence="21">
    <location>
        <begin position="4323"/>
        <end position="4333"/>
    </location>
</feature>
<dbReference type="GO" id="GO:0043235">
    <property type="term" value="C:receptor complex"/>
    <property type="evidence" value="ECO:0007669"/>
    <property type="project" value="TreeGrafter"/>
</dbReference>
<evidence type="ECO:0000256" key="12">
    <source>
        <dbReference type="ARBA" id="ARBA00022737"/>
    </source>
</evidence>
<feature type="disulfide bond" evidence="22">
    <location>
        <begin position="1141"/>
        <end position="1156"/>
    </location>
</feature>
<dbReference type="CDD" id="cd00112">
    <property type="entry name" value="LDLa"/>
    <property type="match status" value="27"/>
</dbReference>
<feature type="disulfide bond" evidence="22">
    <location>
        <begin position="48"/>
        <end position="66"/>
    </location>
</feature>
<dbReference type="PANTHER" id="PTHR22722">
    <property type="entry name" value="LOW-DENSITY LIPOPROTEIN RECEPTOR-RELATED PROTEIN 2-RELATED"/>
    <property type="match status" value="1"/>
</dbReference>
<dbReference type="FunFam" id="2.120.10.30:FF:000010">
    <property type="entry name" value="Low density lipoprotein receptor-related protein 1B"/>
    <property type="match status" value="1"/>
</dbReference>
<feature type="disulfide bond" evidence="21">
    <location>
        <begin position="4416"/>
        <end position="4425"/>
    </location>
</feature>
<feature type="domain" description="EGF-like" evidence="27">
    <location>
        <begin position="4495"/>
        <end position="4531"/>
    </location>
</feature>
<feature type="domain" description="EGF-like" evidence="27">
    <location>
        <begin position="4319"/>
        <end position="4355"/>
    </location>
</feature>
<evidence type="ECO:0000256" key="18">
    <source>
        <dbReference type="ARBA" id="ARBA00023176"/>
    </source>
</evidence>
<dbReference type="PROSITE" id="PS50068">
    <property type="entry name" value="LDLRA_2"/>
    <property type="match status" value="32"/>
</dbReference>
<feature type="disulfide bond" evidence="22">
    <location>
        <begin position="2816"/>
        <end position="2834"/>
    </location>
</feature>
<feature type="disulfide bond" evidence="21">
    <location>
        <begin position="4460"/>
        <end position="4470"/>
    </location>
</feature>
<keyword evidence="5" id="KW-0964">Secreted</keyword>
<evidence type="ECO:0000256" key="3">
    <source>
        <dbReference type="ARBA" id="ARBA00009939"/>
    </source>
</evidence>
<feature type="repeat" description="LDL-receptor class B" evidence="23">
    <location>
        <begin position="758"/>
        <end position="801"/>
    </location>
</feature>
<feature type="region of interest" description="Disordered" evidence="24">
    <location>
        <begin position="4646"/>
        <end position="4674"/>
    </location>
</feature>
<feature type="disulfide bond" evidence="21">
    <location>
        <begin position="3062"/>
        <end position="3072"/>
    </location>
</feature>
<feature type="repeat" description="LDL-receptor class B" evidence="23">
    <location>
        <begin position="707"/>
        <end position="757"/>
    </location>
</feature>
<keyword evidence="13" id="KW-0106">Calcium</keyword>
<keyword evidence="9 25" id="KW-0812">Transmembrane</keyword>
<keyword evidence="18" id="KW-0168">Coated pit</keyword>
<dbReference type="SUPFAM" id="SSF57196">
    <property type="entry name" value="EGF/Laminin"/>
    <property type="match status" value="2"/>
</dbReference>
<dbReference type="InterPro" id="IPR051221">
    <property type="entry name" value="LDLR-related"/>
</dbReference>
<feature type="disulfide bond" evidence="22">
    <location>
        <begin position="985"/>
        <end position="1003"/>
    </location>
</feature>
<evidence type="ECO:0000256" key="11">
    <source>
        <dbReference type="ARBA" id="ARBA00022729"/>
    </source>
</evidence>
<feature type="disulfide bond" evidence="22">
    <location>
        <begin position="3482"/>
        <end position="3497"/>
    </location>
</feature>
<feature type="disulfide bond" evidence="22">
    <location>
        <begin position="2771"/>
        <end position="2783"/>
    </location>
</feature>
<evidence type="ECO:0000256" key="23">
    <source>
        <dbReference type="PROSITE-ProRule" id="PRU00461"/>
    </source>
</evidence>
<dbReference type="SMART" id="SM00181">
    <property type="entry name" value="EGF"/>
    <property type="match status" value="29"/>
</dbReference>
<dbReference type="FunFam" id="4.10.400.10:FF:000015">
    <property type="entry name" value="Low-density lipoprotein receptor-related protein 1"/>
    <property type="match status" value="1"/>
</dbReference>
<feature type="disulfide bond" evidence="22">
    <location>
        <begin position="1074"/>
        <end position="1086"/>
    </location>
</feature>
<keyword evidence="14 25" id="KW-1133">Transmembrane helix</keyword>
<dbReference type="FunFam" id="4.10.400.10:FF:000005">
    <property type="entry name" value="low-density lipoprotein receptor-related protein 1B"/>
    <property type="match status" value="1"/>
</dbReference>
<feature type="disulfide bond" evidence="22">
    <location>
        <begin position="3522"/>
        <end position="3537"/>
    </location>
</feature>
<evidence type="ECO:0000256" key="17">
    <source>
        <dbReference type="ARBA" id="ARBA00023170"/>
    </source>
</evidence>
<evidence type="ECO:0000256" key="5">
    <source>
        <dbReference type="ARBA" id="ARBA00022525"/>
    </source>
</evidence>
<dbReference type="RefSeq" id="XP_032823058.1">
    <property type="nucleotide sequence ID" value="XM_032967167.1"/>
</dbReference>
<feature type="repeat" description="LDL-receptor class B" evidence="23">
    <location>
        <begin position="1745"/>
        <end position="1788"/>
    </location>
</feature>
<comment type="similarity">
    <text evidence="3">Belongs to the LDLR family.</text>
</comment>
<feature type="disulfide bond" evidence="22">
    <location>
        <begin position="937"/>
        <end position="949"/>
    </location>
</feature>
<evidence type="ECO:0000256" key="13">
    <source>
        <dbReference type="ARBA" id="ARBA00022837"/>
    </source>
</evidence>
<dbReference type="InterPro" id="IPR001881">
    <property type="entry name" value="EGF-like_Ca-bd_dom"/>
</dbReference>
<dbReference type="FunFam" id="4.10.400.10:FF:000001">
    <property type="entry name" value="Low-density lipoprotein receptor-related protein 1"/>
    <property type="match status" value="1"/>
</dbReference>
<feature type="disulfide bond" evidence="22">
    <location>
        <begin position="3463"/>
        <end position="3475"/>
    </location>
</feature>
<dbReference type="InterPro" id="IPR009030">
    <property type="entry name" value="Growth_fac_rcpt_cys_sf"/>
</dbReference>
<dbReference type="GO" id="GO:0043226">
    <property type="term" value="C:organelle"/>
    <property type="evidence" value="ECO:0007669"/>
    <property type="project" value="UniProtKB-ARBA"/>
</dbReference>
<feature type="disulfide bond" evidence="22">
    <location>
        <begin position="3721"/>
        <end position="3736"/>
    </location>
</feature>
<feature type="repeat" description="LDL-receptor class B" evidence="23">
    <location>
        <begin position="1431"/>
        <end position="1473"/>
    </location>
</feature>
<gene>
    <name evidence="29" type="primary">LOC116949636</name>
</gene>
<dbReference type="SMART" id="SM00135">
    <property type="entry name" value="LY"/>
    <property type="match status" value="37"/>
</dbReference>
<feature type="repeat" description="LDL-receptor class B" evidence="23">
    <location>
        <begin position="3203"/>
        <end position="3245"/>
    </location>
</feature>
<dbReference type="PROSITE" id="PS00022">
    <property type="entry name" value="EGF_1"/>
    <property type="match status" value="4"/>
</dbReference>
<feature type="disulfide bond" evidence="22">
    <location>
        <begin position="1184"/>
        <end position="1199"/>
    </location>
</feature>
<feature type="repeat" description="LDL-receptor class B" evidence="23">
    <location>
        <begin position="1474"/>
        <end position="1520"/>
    </location>
</feature>
<dbReference type="InterPro" id="IPR000742">
    <property type="entry name" value="EGF"/>
</dbReference>
<keyword evidence="28" id="KW-1185">Reference proteome</keyword>
<keyword evidence="19" id="KW-0325">Glycoprotein</keyword>
<feature type="disulfide bond" evidence="22">
    <location>
        <begin position="3644"/>
        <end position="3659"/>
    </location>
</feature>
<dbReference type="FunFam" id="2.10.25.10:FF:000129">
    <property type="entry name" value="Low-density lipoprotein receptor-related protein 1"/>
    <property type="match status" value="1"/>
</dbReference>
<dbReference type="GO" id="GO:0006898">
    <property type="term" value="P:receptor-mediated endocytosis"/>
    <property type="evidence" value="ECO:0007669"/>
    <property type="project" value="UniProtKB-ARBA"/>
</dbReference>
<feature type="disulfide bond" evidence="22">
    <location>
        <begin position="2686"/>
        <end position="2704"/>
    </location>
</feature>
<dbReference type="FunFam" id="2.120.10.30:FF:000012">
    <property type="entry name" value="Low density lipoprotein receptor-related protein 1"/>
    <property type="match status" value="1"/>
</dbReference>
<evidence type="ECO:0000256" key="9">
    <source>
        <dbReference type="ARBA" id="ARBA00022692"/>
    </source>
</evidence>
<sequence>MSWLALATLAASCCLVRCLDQHDSTNAVHFPPADEGEQGTCGNTQYRCSSGKCIPRNWMCDGDYDCRDGSDELHCPSKTCSTMQFTCKNGRTCISLGWMCDGDDDCPDGSDEAADVCQATIVCPLGKHQCLGTDLCIPHSKLCNGINDCSDGYDEGSHCEALSGNCTDIGCQHRCAVTREGPVCYCENGQQVMPDKKGCKDFDECGLYGTCSQICRNTAGSFTCGCVEGYALQPDGRSCKVKYEPSEPPALLVVSSKSSIVPMHLNGTAVPSARPVTAYAPGTMDFSYAGHRVCWANRTAITPTGVLHCATMSSLGAFSSKTVIGINFVIYGVKEIRIDWLTGNLYLLDESYNHIVVCDASGAFCVKLLDLGSEAIRSLALDPISGNIFFTIFGRNSRIERCDMDGGNCTKLVYSKITYPQAITLDVIAHLVYWADISFDYVEAVDYEGRKRHIVCRHVDRLFGLTIFENYIYGISIKYSASEHMSLVRVDRFNSSEVQVLAHTARVGAVFVHHSSKQPTVHGHACEPDEHGRRGGCSDICLFSAGYKVRKCRCHRGFNLDSDGRSCTKPKHELFLLYGKAFPGVVRGIDMTGSVQDDFMIPVEMLVNPRAVDFHAATGFVYFADSSQFLIGRQKIDGTAREVLLANNVKNVEGISVDWMGGNIYWTDDRLKAVKVARLENASQSWKTLVTGEMVHPRSIVVDPSRGHMYWTDWEEDLKSSRSGKIERAWMDGTHREVFVSSKTMLWVNGLSLDSSAGVLYWCDAFFNHISSIDINGSNRKVVFNGTELSHPFGLTHHGQYLFWTEYRLGSIYRYDTISKNVTLIMEGNPPNFGIRVYDRNHQQGTNNCSRSNGGCGVLCLAIPGGRVCACSHDQLLDGNNSTCSVNPGYTPPSFCPTGSFACKNGRCIQDQWRCDGDNDCQDGSDELPEICQQHTCISDRFKCKNNRCIPMRWLCDGDNDCGENEDESNTTCTVRTCPAEQFTCGNGKCIPIAWKCDLDNDCSDNSDEPPSCAYPTCLPLTQFSCNNGRCINIRWRCDSDDDCGDGSDEHRCSLFYDNDCADSSDEAGCNNTCADSQFSCKNGHCIPSQWVCDGDNDCGDVSDETHANCTANTARPLRQCREDEFRCAINGNCIPLRWRCDGDADCMDISDEKECDGQRRTCNPGTHFTCVSNGICIRKAWVCDGDNDCEDNSDEAGCHARTCTPPFFLCANHSTMCLDPKQLCDGNSDCPDGSDESLLCDLCQSDKGGCSHNCTVTPVDGLVCSCPKGMQLGEDRKTCNFTDYCARHLRCSQRCEQEKGAVKCGCYDGWRLMLDGKSCRSTDPFVPFIIFSTRHEIRRIDLHSRDYSVLVPSLRNAIAIDFHFGQSTLYWTDVVEDKIYRGKLAFSGGTWVLAGGEDKQPSSTGLSNVEVVVEHGLATPEGIAVDWIAGNIYWVESNLDQIEVARLDGAMRTTLVAGSLQHPRAITLDPRHGIVFWTDWDASFPRIEACSMSGSGRHVVYRETGAGGWPNGLTIDYLEKRLMWIDARSDAIYSVLYDGTGLIEVLRGHEFISHPFAITVFGGEVYWSDWRTNTLLHANKWTGHNVTVVQRTNVQPFDLQVFHPSRQPMAENPCVANGGRGPCSHLCLIDYDRRAACACPLLMKLAPDRRTCNEHWKFLLYARQMEIRGVDPDNPYFNAIISLTVPDIENATAVDFHAAERRLYWSDVRSRVIRRAFINGTGVETIVTTDVMNTHGLAVDWISGNIYWSSYDHNKKQINVARLDGSFKATVIEGLDKPQGLVLNPARGKMYWTDGDTINVANMDGSSRKVLHPQQRGPIGLSIDYDEGKLYWISGQTGNIYRCGLDGTMLEAIETMKSKLTKPTALAIMGDELWWADTATEQLGTCSKKDGSKPKVLRNGTAGIVYLRSYDPDVQKGENQCSHQNGKCSQLCLPRATNPMPTCRCTAGFNLLPDHKTCEGISAFLLYSVYSGIRGIPLDPSDKTEVLVPISGTTSGVGIDFHAANDTIYWVDMRVGSIFRSNRDQTWKEAIITGGLGRVQGIAVDWIAGNIYWIDHAFDVIEVARLNGSYRYVVVSEELDKPLAIAVHPQKGYLFWSEWGHSPRIERTLLDGTERMALVNSSIASPNGISIDYDEGKLYWCDGQTDRIERVDLETGANRHVVLVATTSDMFSVSVFGSHIYWSDRMQDSGSIKRGSKDNTADAVDLRTGISTQLNELKVYNRDRQKGTNVCAVKNGGCAQLCLYRGARRRACACAHGLVAADGASCDAYDTYLLYSERSVLKSVHLFDERNLNSPVRNFEDAEHMRNAIALAFDYRSRSGSARGRHRIFFSDIHFANIQQVYEDGTERKVVVDNVGSVEGLAYHQGWDALYWTSYTTSTIVRHSLDQSRHGAFKRETIVTLFADDHPRSFAMDECLDLMFWTNWNEQRPSVMRASLSGSSVRVIVNSNIRSPNGLAIDHRAEKIYFSDATLDKIERCEYDGSHRYVIIQSEPTHSFGLAVYGDFLFWTDWVRRAVLRANKYTGEELTLLRRDIRQQPMGIVALANDTNSCMLSACKHANGGCEDLCLVDEYGEVTCQCRGERTLVDRTRCVAKGRWCDLQTEFECTNGDCIRFYLTCDGVPDCKDKSDEKSLYCDNRQCKSGYQKCLNGRCMEHEKWCNGVNDCADNSDETSCKNATCADHEFRCGNGVCLPNATRCNQLADCDDVSDEVGCGVMDCSHFHRLGVRASGYVSCNSTALCLLPAWICDGANDCGDYADEQNCRKRPSSLSCSSGFFGCPNGRCIPVAWKCDSEPDCLDGADEKNCNLLCAWDQFECGNHRCISRHWKCDGEDDCGDQSDEADALCGHVTCSADTFHCPDSHACVPATWLCDGDKDCPDGADESVSSGCAFRDVCGADEFQCQNRRCILQRWVCDHDDDCGDGSDESAECDYPVCKATEFQCQNKRCLLDSSWECDGFFDCHDHTDEAPLNPRCSLGERKCNDSASFLCANGRCVGESQLCDNRDNCEDGSDERNCNVNECSDRRVSGCTQDCIDLRIGYKCKCRPGFQLKNDGKTCIDVDECRTAYPCSQTCVNTHGSFKCLCEDGYRARENDSSSCKALSDEEAVLIFANRYYLRKVNLDGSNYTLLKAGLNNAVMLDFEVREQRVYWTDVTALGSMTRRMHLNGSDVQILHQSVNSEDEHGVLHRTSLSNLDGLAVDWVGQNLYWCDKGRDTIEVSRLDGRYGAVLLGSGLQEPRALAVDPPRGYLYWTDWGKHPHIGRVGMDGSNRSVIIGSHITWPNGLTLDYVNERIYWADARDDYIQFADMDGANRHTVVNQDIPHIFALSLFEDHIYWTDWESKTVNRAHKSTGADRTIIIKTLHRPMDLHVYHPSRQPDVPNHPCKTNNAGCSNLCLVSPGGAYKCACPTNFYLANDHHTCLSNCTASQFVCKNDKCIPFWWKCDTEDDCGDRSDEPSDCSKFKCRPGQFQCKNSVCTNPAFICDGDNDCGDNSDEHNCDIHVCLLGQFKCHATNRCIPGILRCNSHDNCGDGEDEKGCPVATCAPSHFQCLTSRRCVPRVWVCDRDDDCGDGSDEPANCTQTMCGADEFRCKGTGRCIPDRWKCDGDDDCGDGSDEPRDECEDKTCEPYQFRCKNNRCIPGRWHCDYDNDCGDNSDEEGCTPRPCSESEFSCANGRCIAGRWRCDGDHDCMDGSDEKDCSLRCEQDQFQCQNGHCIPQRWRCDNDADCLDGSDEENCGSAVRLCPKDEFQCNSTLCKPFSWRCDGEDDCGDNSDEDADHCRAFQCPPRRQFRCRNDRVCVSLDRVCDGINNCGDHSDEEHCGEPARGARACTAEEFKCDSLERKCIDVRLLCNHHDDCGDGGSDEMACGGDPRVNECLSNACGFEASCHDTLQGYYCSCRPGFQWNASISSCEDVDECLHSGTCSQVCNNTKGSHVCSCAENFVKVHHHSCKANDSERTMIYVADNNQVRGLSPQRANARYTQVLLGDDSVRVHSMGVHVRTARLFWTNWHLGSISSMELRPGAGRPRSVRDDTAAVVRLEIPGLRTPSGVAVDWVAGNLYWTDSGRDVVEVAQLSGQNRKTLVSGMIDDPHAIALDPVRGKMYWSDWGNNAKIEQASMDGTRRRNFVEERVQWPTGLAVDYMNQRLYWADTKLSVISSIRLDGTDRVVAVSIKQGLLHPFAIDVFEDHIYGVTYTNSRVFRVHKFGNGTVEFLTMGLSHATHALVFHPLKQPEVANPCERKKCERLCLLNPNGATCNCPNGHSLVNGTCLKMPTPTPPADSLIQGECTLLCANGGSCFLNERRQEKCKCQARFTGERCDNDQCTEYCRNGGTCTASLSGMPTCRCVNGFTGAQCERKVCAGYCLNGGTCSVNLGNQPTCGCPAPHTGEKCQSTVCDGFCLHGGKCVHRGGRPACECPSYATGERCEDIGACVHCQREQCKVDERTGEAFCDCIGLDCISCPKFCNYNGHCATDPESKSRTCICDAGFKGPRCDEKVNPCDFYCQNGGFCELKSSDEPMCRCQSNWEGVQCERSALSRSTGKESSKTLPVAVSVVLLILVLVSVLAFFCYRRRGKRAKAFQHRRMTNGTMSLEIGNPTYNMYEGEAEAEEEDVGELLNTNFTLDPSKTTNFMNPVYASLYLEGPSSRNSLGSTDEKKELLTKGGTQGVPGEPVVA</sequence>
<reference evidence="29" key="1">
    <citation type="submission" date="2025-08" db="UniProtKB">
        <authorList>
            <consortium name="RefSeq"/>
        </authorList>
    </citation>
    <scope>IDENTIFICATION</scope>
    <source>
        <tissue evidence="29">Sperm</tissue>
    </source>
</reference>
<dbReference type="Gene3D" id="2.10.25.10">
    <property type="entry name" value="Laminin"/>
    <property type="match status" value="12"/>
</dbReference>
<dbReference type="Pfam" id="PF14670">
    <property type="entry name" value="FXa_inhibition"/>
    <property type="match status" value="3"/>
</dbReference>
<feature type="repeat" description="LDL-receptor class B" evidence="23">
    <location>
        <begin position="2418"/>
        <end position="2462"/>
    </location>
</feature>
<dbReference type="Gene3D" id="4.10.400.10">
    <property type="entry name" value="Low-density Lipoprotein Receptor"/>
    <property type="match status" value="32"/>
</dbReference>
<feature type="disulfide bond" evidence="21">
    <location>
        <begin position="4395"/>
        <end position="4405"/>
    </location>
</feature>
<feature type="disulfide bond" evidence="22">
    <location>
        <begin position="978"/>
        <end position="990"/>
    </location>
</feature>
<dbReference type="Pfam" id="PF07645">
    <property type="entry name" value="EGF_CA"/>
    <property type="match status" value="1"/>
</dbReference>
<dbReference type="InterPro" id="IPR023415">
    <property type="entry name" value="LDLR_class-A_CS"/>
</dbReference>
<dbReference type="FunFam" id="4.10.400.10:FF:000011">
    <property type="entry name" value="Low-density lipoprotein receptor-related protein 1"/>
    <property type="match status" value="1"/>
</dbReference>
<evidence type="ECO:0000256" key="26">
    <source>
        <dbReference type="SAM" id="SignalP"/>
    </source>
</evidence>
<feature type="disulfide bond" evidence="22">
    <location>
        <begin position="2679"/>
        <end position="2691"/>
    </location>
</feature>
<feature type="disulfide bond" evidence="22">
    <location>
        <begin position="944"/>
        <end position="962"/>
    </location>
</feature>
<dbReference type="GO" id="GO:0042562">
    <property type="term" value="F:hormone binding"/>
    <property type="evidence" value="ECO:0007669"/>
    <property type="project" value="TreeGrafter"/>
</dbReference>
<proteinExistence type="inferred from homology"/>
<feature type="repeat" description="LDL-receptor class B" evidence="23">
    <location>
        <begin position="1702"/>
        <end position="1744"/>
    </location>
</feature>
<feature type="disulfide bond" evidence="21">
    <location>
        <begin position="4359"/>
        <end position="4369"/>
    </location>
</feature>
<feature type="disulfide bond" evidence="22">
    <location>
        <begin position="2809"/>
        <end position="2821"/>
    </location>
</feature>
<dbReference type="InterPro" id="IPR018097">
    <property type="entry name" value="EGF_Ca-bd_CS"/>
</dbReference>
<evidence type="ECO:0000256" key="8">
    <source>
        <dbReference type="ARBA" id="ARBA00022583"/>
    </source>
</evidence>
<keyword evidence="8" id="KW-0254">Endocytosis</keyword>
<dbReference type="PROSITE" id="PS00010">
    <property type="entry name" value="ASX_HYDROXYL"/>
    <property type="match status" value="2"/>
</dbReference>
<feature type="repeat" description="LDL-receptor class B" evidence="23">
    <location>
        <begin position="2050"/>
        <end position="2092"/>
    </location>
</feature>
<evidence type="ECO:0000256" key="15">
    <source>
        <dbReference type="ARBA" id="ARBA00023136"/>
    </source>
</evidence>
<feature type="repeat" description="LDL-receptor class B" evidence="23">
    <location>
        <begin position="3290"/>
        <end position="3332"/>
    </location>
</feature>
<evidence type="ECO:0000256" key="24">
    <source>
        <dbReference type="SAM" id="MobiDB-lite"/>
    </source>
</evidence>
<keyword evidence="7" id="KW-0597">Phosphoprotein</keyword>
<feature type="disulfide bond" evidence="22">
    <location>
        <begin position="2640"/>
        <end position="2652"/>
    </location>
</feature>
<feature type="domain" description="EGF-like" evidence="27">
    <location>
        <begin position="3872"/>
        <end position="3912"/>
    </location>
</feature>
<feature type="disulfide bond" evidence="22">
    <location>
        <begin position="3709"/>
        <end position="3727"/>
    </location>
</feature>
<dbReference type="PROSITE" id="PS01186">
    <property type="entry name" value="EGF_2"/>
    <property type="match status" value="5"/>
</dbReference>
<feature type="disulfide bond" evidence="22">
    <location>
        <begin position="1026"/>
        <end position="1044"/>
    </location>
</feature>
<dbReference type="FunFam" id="4.10.400.10:FF:000047">
    <property type="entry name" value="Prolow-density lipoprotein receptor-related protein 1"/>
    <property type="match status" value="1"/>
</dbReference>
<feature type="disulfide bond" evidence="22">
    <location>
        <begin position="3750"/>
        <end position="3768"/>
    </location>
</feature>
<dbReference type="FunFam" id="2.10.25.10:FF:000009">
    <property type="entry name" value="Low-density lipoprotein receptor isoform 1"/>
    <property type="match status" value="2"/>
</dbReference>
<evidence type="ECO:0000256" key="10">
    <source>
        <dbReference type="ARBA" id="ARBA00022723"/>
    </source>
</evidence>
<feature type="repeat" description="LDL-receptor class B" evidence="23">
    <location>
        <begin position="662"/>
        <end position="706"/>
    </location>
</feature>
<dbReference type="Gene3D" id="2.120.10.30">
    <property type="entry name" value="TolB, C-terminal domain"/>
    <property type="match status" value="8"/>
</dbReference>
<feature type="disulfide bond" evidence="22">
    <location>
        <begin position="2894"/>
        <end position="2906"/>
    </location>
</feature>
<evidence type="ECO:0000256" key="16">
    <source>
        <dbReference type="ARBA" id="ARBA00023157"/>
    </source>
</evidence>
<feature type="repeat" description="LDL-receptor class B" evidence="23">
    <location>
        <begin position="619"/>
        <end position="661"/>
    </location>
</feature>
<feature type="disulfide bond" evidence="22">
    <location>
        <begin position="3423"/>
        <end position="3435"/>
    </location>
</feature>
<dbReference type="PROSITE" id="PS01187">
    <property type="entry name" value="EGF_CA"/>
    <property type="match status" value="2"/>
</dbReference>
<feature type="disulfide bond" evidence="22">
    <location>
        <begin position="2698"/>
        <end position="2713"/>
    </location>
</feature>
<dbReference type="FunFam" id="4.10.400.10:FF:000113">
    <property type="entry name" value="Low-density lipoprotein receptor-related protein 8"/>
    <property type="match status" value="1"/>
</dbReference>
<feature type="disulfide bond" evidence="22">
    <location>
        <begin position="2747"/>
        <end position="2762"/>
    </location>
</feature>
<feature type="disulfide bond" evidence="21">
    <location>
        <begin position="4521"/>
        <end position="4530"/>
    </location>
</feature>
<dbReference type="Pfam" id="PF00057">
    <property type="entry name" value="Ldl_recept_a"/>
    <property type="match status" value="32"/>
</dbReference>
<protein>
    <submittedName>
        <fullName evidence="29">Low-density lipoprotein receptor-related protein 1-like isoform X1</fullName>
    </submittedName>
</protein>
<feature type="repeat" description="LDL-receptor class B" evidence="23">
    <location>
        <begin position="2007"/>
        <end position="2049"/>
    </location>
</feature>
<dbReference type="SUPFAM" id="SSF57184">
    <property type="entry name" value="Growth factor receptor domain"/>
    <property type="match status" value="4"/>
</dbReference>
<feature type="disulfide bond" evidence="22">
    <location>
        <begin position="41"/>
        <end position="53"/>
    </location>
</feature>
<feature type="repeat" description="LDL-receptor class B" evidence="23">
    <location>
        <begin position="2463"/>
        <end position="2505"/>
    </location>
</feature>
<dbReference type="FunFam" id="4.10.400.10:FF:000034">
    <property type="entry name" value="Low-density lipoprotein receptor-related protein 2"/>
    <property type="match status" value="2"/>
</dbReference>
<evidence type="ECO:0000256" key="4">
    <source>
        <dbReference type="ARBA" id="ARBA00022475"/>
    </source>
</evidence>
<evidence type="ECO:0000256" key="2">
    <source>
        <dbReference type="ARBA" id="ARBA00004613"/>
    </source>
</evidence>
<feature type="disulfide bond" evidence="21">
    <location>
        <begin position="4464"/>
        <end position="4481"/>
    </location>
</feature>
<comment type="caution">
    <text evidence="21">Lacks conserved residue(s) required for the propagation of feature annotation.</text>
</comment>
<feature type="disulfide bond" evidence="22">
    <location>
        <begin position="896"/>
        <end position="908"/>
    </location>
</feature>
<dbReference type="FunFam" id="4.10.400.10:FF:000013">
    <property type="entry name" value="Prolow-density lipoprotein receptor-related protein 1"/>
    <property type="match status" value="1"/>
</dbReference>
<feature type="disulfide bond" evidence="22">
    <location>
        <begin position="3683"/>
        <end position="3698"/>
    </location>
</feature>
<feature type="disulfide bond" evidence="22">
    <location>
        <begin position="2901"/>
        <end position="2919"/>
    </location>
</feature>
<feature type="disulfide bond" evidence="22">
    <location>
        <begin position="3671"/>
        <end position="3689"/>
    </location>
</feature>
<feature type="disulfide bond" evidence="22">
    <location>
        <begin position="3743"/>
        <end position="3755"/>
    </location>
</feature>
<dbReference type="Pfam" id="PF00058">
    <property type="entry name" value="Ldl_recept_b"/>
    <property type="match status" value="10"/>
</dbReference>
<feature type="disulfide bond" evidence="22">
    <location>
        <begin position="3805"/>
        <end position="3820"/>
    </location>
</feature>
<feature type="disulfide bond" evidence="22">
    <location>
        <begin position="3632"/>
        <end position="3650"/>
    </location>
</feature>
<feature type="disulfide bond" evidence="22">
    <location>
        <begin position="2988"/>
        <end position="3006"/>
    </location>
</feature>
<feature type="repeat" description="LDL-receptor class B" evidence="23">
    <location>
        <begin position="3246"/>
        <end position="3289"/>
    </location>
</feature>
<dbReference type="InterPro" id="IPR000033">
    <property type="entry name" value="LDLR_classB_rpt"/>
</dbReference>